<dbReference type="FunFam" id="3.20.20.80:FF:000115">
    <property type="entry name" value="Beta-galactosidase"/>
    <property type="match status" value="1"/>
</dbReference>
<sequence>MMGQFVVENNDFMLNGSSIRLLSGALHYFRVVPEYWRDRLLKLKACGFNTVETYVPWNLHEPKKGEFNFEGMADIVRFVRTAEEVGLHVIVRPSPYICAEWEFGGLPAWLLADSGMKIRCNHKPFLDHVDAYYDVLLAELKPLLITNGGPIIAMQIENEYGSYGNDKAYLTHLKDKMIACGMDVLLFTSDGPEHFLLQGGMVPGVLETVNFGSRAAEAFEKLRIYQPEGPLMCMEFWNGWFDHWGEEHHTRDAEDAAANFEEMLSLGASVNFYMFHGGTNFGFMSGANCFQDDHCYEPTITSYDYDVPLNESGEPTDKFYKVREVLSKYVDLPELQLPSPIPKAAYGRVTVQQAAGLFDQLDRLSSPIRTAAPQTMETLGQNDGFIVYESNISGPRGESELVIQDCHDRALVFLGDEYLGIIERWDKSAKISFEVPAGGAKLRILVENMGRINYGPFMMDRKGITEGVRHGNAFLFDWTSYCLPLDNVSVLDFDAGISALQQPKFHKAELHIEGEPADTFLLMDKWNKGVVYCNGFNLGRYWNKGPQQTLYIPAPLLRQGENEFIIFELHDEGQKELIFTDQPILG</sequence>
<gene>
    <name evidence="4" type="ORF">Back11_01380</name>
</gene>
<dbReference type="InterPro" id="IPR008979">
    <property type="entry name" value="Galactose-bd-like_sf"/>
</dbReference>
<organism evidence="4 5">
    <name type="scientific">Paenibacillus baekrokdamisoli</name>
    <dbReference type="NCBI Taxonomy" id="1712516"/>
    <lineage>
        <taxon>Bacteria</taxon>
        <taxon>Bacillati</taxon>
        <taxon>Bacillota</taxon>
        <taxon>Bacilli</taxon>
        <taxon>Bacillales</taxon>
        <taxon>Paenibacillaceae</taxon>
        <taxon>Paenibacillus</taxon>
    </lineage>
</organism>
<dbReference type="InterPro" id="IPR017853">
    <property type="entry name" value="GH"/>
</dbReference>
<dbReference type="InterPro" id="IPR048912">
    <property type="entry name" value="BetaGal1-like_ABD1"/>
</dbReference>
<evidence type="ECO:0000256" key="2">
    <source>
        <dbReference type="ARBA" id="ARBA00022801"/>
    </source>
</evidence>
<evidence type="ECO:0000256" key="3">
    <source>
        <dbReference type="ARBA" id="ARBA00023295"/>
    </source>
</evidence>
<evidence type="ECO:0000313" key="5">
    <source>
        <dbReference type="Proteomes" id="UP000275368"/>
    </source>
</evidence>
<dbReference type="GO" id="GO:0004565">
    <property type="term" value="F:beta-galactosidase activity"/>
    <property type="evidence" value="ECO:0007669"/>
    <property type="project" value="InterPro"/>
</dbReference>
<dbReference type="Gene3D" id="2.60.120.260">
    <property type="entry name" value="Galactose-binding domain-like"/>
    <property type="match status" value="2"/>
</dbReference>
<dbReference type="AlphaFoldDB" id="A0A3G9J279"/>
<dbReference type="SUPFAM" id="SSF51445">
    <property type="entry name" value="(Trans)glycosidases"/>
    <property type="match status" value="1"/>
</dbReference>
<evidence type="ECO:0000313" key="4">
    <source>
        <dbReference type="EMBL" id="BBH18793.1"/>
    </source>
</evidence>
<dbReference type="KEGG" id="pbk:Back11_01380"/>
<reference evidence="4 5" key="1">
    <citation type="submission" date="2018-11" db="EMBL/GenBank/DDBJ databases">
        <title>Complete genome sequence of Paenibacillus baekrokdamisoli strain KCTC 33723.</title>
        <authorList>
            <person name="Kang S.W."/>
            <person name="Lee K.C."/>
            <person name="Kim K.K."/>
            <person name="Kim J.S."/>
            <person name="Kim D.S."/>
            <person name="Ko S.H."/>
            <person name="Yang S.H."/>
            <person name="Lee J.S."/>
        </authorList>
    </citation>
    <scope>NUCLEOTIDE SEQUENCE [LARGE SCALE GENOMIC DNA]</scope>
    <source>
        <strain evidence="4 5">KCTC 33723</strain>
    </source>
</reference>
<dbReference type="SUPFAM" id="SSF49785">
    <property type="entry name" value="Galactose-binding domain-like"/>
    <property type="match status" value="1"/>
</dbReference>
<dbReference type="GO" id="GO:0005975">
    <property type="term" value="P:carbohydrate metabolic process"/>
    <property type="evidence" value="ECO:0007669"/>
    <property type="project" value="InterPro"/>
</dbReference>
<name>A0A3G9J279_9BACL</name>
<dbReference type="InterPro" id="IPR026283">
    <property type="entry name" value="B-gal_1-like"/>
</dbReference>
<proteinExistence type="inferred from homology"/>
<evidence type="ECO:0000256" key="1">
    <source>
        <dbReference type="ARBA" id="ARBA00009809"/>
    </source>
</evidence>
<comment type="similarity">
    <text evidence="1">Belongs to the glycosyl hydrolase 35 family.</text>
</comment>
<dbReference type="PANTHER" id="PTHR23421">
    <property type="entry name" value="BETA-GALACTOSIDASE RELATED"/>
    <property type="match status" value="1"/>
</dbReference>
<dbReference type="Pfam" id="PF21317">
    <property type="entry name" value="BetaGal_ABD_1"/>
    <property type="match status" value="1"/>
</dbReference>
<dbReference type="Pfam" id="PF01301">
    <property type="entry name" value="Glyco_hydro_35"/>
    <property type="match status" value="1"/>
</dbReference>
<keyword evidence="3" id="KW-0326">Glycosidase</keyword>
<dbReference type="EMBL" id="AP019308">
    <property type="protein sequence ID" value="BBH18793.1"/>
    <property type="molecule type" value="Genomic_DNA"/>
</dbReference>
<protein>
    <submittedName>
        <fullName evidence="4">Glycosyl hydrolase</fullName>
    </submittedName>
</protein>
<keyword evidence="5" id="KW-1185">Reference proteome</keyword>
<dbReference type="Proteomes" id="UP000275368">
    <property type="component" value="Chromosome"/>
</dbReference>
<dbReference type="PROSITE" id="PS01182">
    <property type="entry name" value="GLYCOSYL_HYDROL_F35"/>
    <property type="match status" value="1"/>
</dbReference>
<dbReference type="InterPro" id="IPR019801">
    <property type="entry name" value="Glyco_hydro_35_CS"/>
</dbReference>
<accession>A0A3G9J279</accession>
<dbReference type="Gene3D" id="3.20.20.80">
    <property type="entry name" value="Glycosidases"/>
    <property type="match status" value="1"/>
</dbReference>
<keyword evidence="2 4" id="KW-0378">Hydrolase</keyword>
<dbReference type="InterPro" id="IPR001944">
    <property type="entry name" value="Glycoside_Hdrlase_35"/>
</dbReference>
<dbReference type="PRINTS" id="PR00742">
    <property type="entry name" value="GLHYDRLASE35"/>
</dbReference>
<dbReference type="InterPro" id="IPR048913">
    <property type="entry name" value="BetaGal_gal-bd"/>
</dbReference>
<dbReference type="PIRSF" id="PIRSF006336">
    <property type="entry name" value="B-gal"/>
    <property type="match status" value="1"/>
</dbReference>
<dbReference type="InterPro" id="IPR031330">
    <property type="entry name" value="Gly_Hdrlase_35_cat"/>
</dbReference>
<dbReference type="Pfam" id="PF21467">
    <property type="entry name" value="BetaGal_gal-bd"/>
    <property type="match status" value="1"/>
</dbReference>